<dbReference type="SUPFAM" id="SSF55073">
    <property type="entry name" value="Nucleotide cyclase"/>
    <property type="match status" value="1"/>
</dbReference>
<evidence type="ECO:0000256" key="3">
    <source>
        <dbReference type="ARBA" id="ARBA00012528"/>
    </source>
</evidence>
<keyword evidence="6" id="KW-0472">Membrane</keyword>
<dbReference type="PROSITE" id="PS50887">
    <property type="entry name" value="GGDEF"/>
    <property type="match status" value="1"/>
</dbReference>
<proteinExistence type="predicted"/>
<dbReference type="GO" id="GO:0005525">
    <property type="term" value="F:GTP binding"/>
    <property type="evidence" value="ECO:0007669"/>
    <property type="project" value="UniProtKB-KW"/>
</dbReference>
<dbReference type="InterPro" id="IPR000160">
    <property type="entry name" value="GGDEF_dom"/>
</dbReference>
<dbReference type="InterPro" id="IPR033444">
    <property type="entry name" value="MASE5"/>
</dbReference>
<keyword evidence="6" id="KW-0812">Transmembrane</keyword>
<accession>A0A4R0GCR1</accession>
<dbReference type="GO" id="GO:0005886">
    <property type="term" value="C:plasma membrane"/>
    <property type="evidence" value="ECO:0007669"/>
    <property type="project" value="TreeGrafter"/>
</dbReference>
<comment type="cofactor">
    <cofactor evidence="1">
        <name>Mg(2+)</name>
        <dbReference type="ChEBI" id="CHEBI:18420"/>
    </cofactor>
</comment>
<dbReference type="Gene3D" id="3.30.70.270">
    <property type="match status" value="1"/>
</dbReference>
<feature type="domain" description="GGDEF" evidence="7">
    <location>
        <begin position="243"/>
        <end position="376"/>
    </location>
</feature>
<dbReference type="InterPro" id="IPR029787">
    <property type="entry name" value="Nucleotide_cyclase"/>
</dbReference>
<dbReference type="EMBL" id="SJOO01000001">
    <property type="protein sequence ID" value="TCB94920.1"/>
    <property type="molecule type" value="Genomic_DNA"/>
</dbReference>
<feature type="transmembrane region" description="Helical" evidence="6">
    <location>
        <begin position="20"/>
        <end position="41"/>
    </location>
</feature>
<dbReference type="GO" id="GO:1902201">
    <property type="term" value="P:negative regulation of bacterial-type flagellum-dependent cell motility"/>
    <property type="evidence" value="ECO:0007669"/>
    <property type="project" value="TreeGrafter"/>
</dbReference>
<dbReference type="InterPro" id="IPR043128">
    <property type="entry name" value="Rev_trsase/Diguanyl_cyclase"/>
</dbReference>
<dbReference type="GO" id="GO:0052621">
    <property type="term" value="F:diguanylate cyclase activity"/>
    <property type="evidence" value="ECO:0007669"/>
    <property type="project" value="UniProtKB-EC"/>
</dbReference>
<dbReference type="AlphaFoldDB" id="A0A4R0GCR1"/>
<protein>
    <recommendedName>
        <fullName evidence="3">diguanylate cyclase</fullName>
        <ecNumber evidence="3">2.7.7.65</ecNumber>
    </recommendedName>
</protein>
<dbReference type="SMART" id="SM00267">
    <property type="entry name" value="GGDEF"/>
    <property type="match status" value="1"/>
</dbReference>
<feature type="transmembrane region" description="Helical" evidence="6">
    <location>
        <begin position="89"/>
        <end position="114"/>
    </location>
</feature>
<name>A0A4R0GCR1_9ENTR</name>
<dbReference type="NCBIfam" id="TIGR00254">
    <property type="entry name" value="GGDEF"/>
    <property type="match status" value="1"/>
</dbReference>
<dbReference type="PANTHER" id="PTHR45138">
    <property type="entry name" value="REGULATORY COMPONENTS OF SENSORY TRANSDUCTION SYSTEM"/>
    <property type="match status" value="1"/>
</dbReference>
<comment type="caution">
    <text evidence="8">The sequence shown here is derived from an EMBL/GenBank/DDBJ whole genome shotgun (WGS) entry which is preliminary data.</text>
</comment>
<evidence type="ECO:0000313" key="9">
    <source>
        <dbReference type="Proteomes" id="UP000291424"/>
    </source>
</evidence>
<evidence type="ECO:0000256" key="5">
    <source>
        <dbReference type="ARBA" id="ARBA00034247"/>
    </source>
</evidence>
<evidence type="ECO:0000256" key="1">
    <source>
        <dbReference type="ARBA" id="ARBA00001946"/>
    </source>
</evidence>
<dbReference type="Pfam" id="PF17178">
    <property type="entry name" value="MASE5"/>
    <property type="match status" value="1"/>
</dbReference>
<reference evidence="8 9" key="1">
    <citation type="submission" date="2019-02" db="EMBL/GenBank/DDBJ databases">
        <title>The draft genome of Enterobacter spp. strains.</title>
        <authorList>
            <person name="Wang C."/>
            <person name="Feng Y."/>
            <person name="Zong Z."/>
        </authorList>
    </citation>
    <scope>NUCLEOTIDE SEQUENCE [LARGE SCALE GENOMIC DNA]</scope>
    <source>
        <strain evidence="8 9">WCHEW120002</strain>
    </source>
</reference>
<gene>
    <name evidence="8" type="ORF">E0L20_02255</name>
</gene>
<dbReference type="FunFam" id="3.30.70.270:FF:000001">
    <property type="entry name" value="Diguanylate cyclase domain protein"/>
    <property type="match status" value="1"/>
</dbReference>
<dbReference type="OrthoDB" id="9812260at2"/>
<feature type="transmembrane region" description="Helical" evidence="6">
    <location>
        <begin position="121"/>
        <end position="139"/>
    </location>
</feature>
<dbReference type="PANTHER" id="PTHR45138:SF9">
    <property type="entry name" value="DIGUANYLATE CYCLASE DGCM-RELATED"/>
    <property type="match status" value="1"/>
</dbReference>
<dbReference type="RefSeq" id="WP_131632485.1">
    <property type="nucleotide sequence ID" value="NZ_SJOO01000001.1"/>
</dbReference>
<evidence type="ECO:0000313" key="8">
    <source>
        <dbReference type="EMBL" id="TCB94920.1"/>
    </source>
</evidence>
<evidence type="ECO:0000259" key="7">
    <source>
        <dbReference type="PROSITE" id="PS50887"/>
    </source>
</evidence>
<comment type="pathway">
    <text evidence="2">Purine metabolism; 3',5'-cyclic di-GMP biosynthesis.</text>
</comment>
<evidence type="ECO:0000256" key="4">
    <source>
        <dbReference type="ARBA" id="ARBA00023134"/>
    </source>
</evidence>
<comment type="catalytic activity">
    <reaction evidence="5">
        <text>2 GTP = 3',3'-c-di-GMP + 2 diphosphate</text>
        <dbReference type="Rhea" id="RHEA:24898"/>
        <dbReference type="ChEBI" id="CHEBI:33019"/>
        <dbReference type="ChEBI" id="CHEBI:37565"/>
        <dbReference type="ChEBI" id="CHEBI:58805"/>
        <dbReference type="EC" id="2.7.7.65"/>
    </reaction>
</comment>
<dbReference type="Pfam" id="PF00990">
    <property type="entry name" value="GGDEF"/>
    <property type="match status" value="1"/>
</dbReference>
<feature type="transmembrane region" description="Helical" evidence="6">
    <location>
        <begin position="151"/>
        <end position="177"/>
    </location>
</feature>
<organism evidence="8 9">
    <name type="scientific">Enterobacter wuhouensis</name>
    <dbReference type="NCBI Taxonomy" id="2529381"/>
    <lineage>
        <taxon>Bacteria</taxon>
        <taxon>Pseudomonadati</taxon>
        <taxon>Pseudomonadota</taxon>
        <taxon>Gammaproteobacteria</taxon>
        <taxon>Enterobacterales</taxon>
        <taxon>Enterobacteriaceae</taxon>
        <taxon>Enterobacter</taxon>
    </lineage>
</organism>
<dbReference type="EC" id="2.7.7.65" evidence="3"/>
<evidence type="ECO:0000256" key="2">
    <source>
        <dbReference type="ARBA" id="ARBA00004665"/>
    </source>
</evidence>
<dbReference type="CDD" id="cd01949">
    <property type="entry name" value="GGDEF"/>
    <property type="match status" value="1"/>
</dbReference>
<dbReference type="Proteomes" id="UP000291424">
    <property type="component" value="Unassembled WGS sequence"/>
</dbReference>
<keyword evidence="4" id="KW-0342">GTP-binding</keyword>
<evidence type="ECO:0000256" key="6">
    <source>
        <dbReference type="SAM" id="Phobius"/>
    </source>
</evidence>
<keyword evidence="6" id="KW-1133">Transmembrane helix</keyword>
<dbReference type="GO" id="GO:0043709">
    <property type="term" value="P:cell adhesion involved in single-species biofilm formation"/>
    <property type="evidence" value="ECO:0007669"/>
    <property type="project" value="TreeGrafter"/>
</dbReference>
<dbReference type="InterPro" id="IPR050469">
    <property type="entry name" value="Diguanylate_Cyclase"/>
</dbReference>
<keyword evidence="4" id="KW-0547">Nucleotide-binding</keyword>
<feature type="transmembrane region" description="Helical" evidence="6">
    <location>
        <begin position="61"/>
        <end position="83"/>
    </location>
</feature>
<sequence>MTLTKSCAAFDVRLAEMRAIAIKTSMGWFLWVNILFSLFILGRRFFATHETLTNPLHPAGLMETMMVIVLMLSAAVLFILRMAPLQNASWLVGLAKGIVVGLSFCWATCFYILINSEDIRIVFPFAALLLFTALISLYFDPKVLLSFILPVWLTILVATLFHPAQLTVLSALQWVLLAGLIESGRRILNSWFILALRREQENADLINQLSMLASKDPLTGIANRRTIKARLDQEIARHERDGKGFGLIMLDVDHFKLYNDRYGHQNGDSCLVTIARILESATQAHRGTVGRVGGEEFVVLLPDADAHLLQTTAESISRALRAKALEHALSPVSDTVTVSQGLTVWQPGQTAQAVIAQADKALYSAKQQGRNRWIEA</sequence>